<keyword evidence="10" id="KW-1208">Phospholipid metabolism</keyword>
<keyword evidence="6 12" id="KW-1133">Transmembrane helix</keyword>
<gene>
    <name evidence="13" type="primary">pssA</name>
    <name evidence="13" type="ORF">GBA63_01455</name>
</gene>
<evidence type="ECO:0000256" key="5">
    <source>
        <dbReference type="ARBA" id="ARBA00022692"/>
    </source>
</evidence>
<keyword evidence="14" id="KW-1185">Reference proteome</keyword>
<dbReference type="Pfam" id="PF01066">
    <property type="entry name" value="CDP-OH_P_transf"/>
    <property type="match status" value="1"/>
</dbReference>
<keyword evidence="9" id="KW-0594">Phospholipid biosynthesis</keyword>
<evidence type="ECO:0000256" key="4">
    <source>
        <dbReference type="ARBA" id="ARBA00022679"/>
    </source>
</evidence>
<keyword evidence="8 12" id="KW-0472">Membrane</keyword>
<dbReference type="InterPro" id="IPR050324">
    <property type="entry name" value="CDP-alcohol_PTase-I"/>
</dbReference>
<dbReference type="GO" id="GO:0008654">
    <property type="term" value="P:phospholipid biosynthetic process"/>
    <property type="evidence" value="ECO:0007669"/>
    <property type="project" value="UniProtKB-KW"/>
</dbReference>
<evidence type="ECO:0000313" key="14">
    <source>
        <dbReference type="Proteomes" id="UP000501452"/>
    </source>
</evidence>
<reference evidence="13 14" key="1">
    <citation type="submission" date="2019-10" db="EMBL/GenBank/DDBJ databases">
        <title>Rubrobacter sp nov SCSIO 52090 isolated from a deep-sea sediment in the South China Sea.</title>
        <authorList>
            <person name="Chen R.W."/>
        </authorList>
    </citation>
    <scope>NUCLEOTIDE SEQUENCE [LARGE SCALE GENOMIC DNA]</scope>
    <source>
        <strain evidence="13 14">SCSIO 52909</strain>
    </source>
</reference>
<evidence type="ECO:0000256" key="3">
    <source>
        <dbReference type="ARBA" id="ARBA00022516"/>
    </source>
</evidence>
<evidence type="ECO:0000256" key="10">
    <source>
        <dbReference type="ARBA" id="ARBA00023264"/>
    </source>
</evidence>
<comment type="subcellular location">
    <subcellularLocation>
        <location evidence="1">Membrane</location>
        <topology evidence="1">Multi-pass membrane protein</topology>
    </subcellularLocation>
</comment>
<dbReference type="GO" id="GO:0016020">
    <property type="term" value="C:membrane"/>
    <property type="evidence" value="ECO:0007669"/>
    <property type="project" value="UniProtKB-SubCell"/>
</dbReference>
<dbReference type="EMBL" id="CP045119">
    <property type="protein sequence ID" value="QIN81440.1"/>
    <property type="molecule type" value="Genomic_DNA"/>
</dbReference>
<protein>
    <submittedName>
        <fullName evidence="13">CDP-diacylglycerol--serine O-phosphatidyltransferase</fullName>
        <ecNumber evidence="13">2.7.8.8</ecNumber>
    </submittedName>
</protein>
<dbReference type="Gene3D" id="1.20.120.1760">
    <property type="match status" value="1"/>
</dbReference>
<dbReference type="InterPro" id="IPR043130">
    <property type="entry name" value="CDP-OH_PTrfase_TM_dom"/>
</dbReference>
<dbReference type="PANTHER" id="PTHR14269:SF61">
    <property type="entry name" value="CDP-DIACYLGLYCEROL--SERINE O-PHOSPHATIDYLTRANSFERASE"/>
    <property type="match status" value="1"/>
</dbReference>
<proteinExistence type="inferred from homology"/>
<evidence type="ECO:0000256" key="12">
    <source>
        <dbReference type="SAM" id="Phobius"/>
    </source>
</evidence>
<dbReference type="InterPro" id="IPR004533">
    <property type="entry name" value="CDP-diaglyc--ser_O-PTrfase"/>
</dbReference>
<dbReference type="EC" id="2.7.8.8" evidence="13"/>
<evidence type="ECO:0000256" key="8">
    <source>
        <dbReference type="ARBA" id="ARBA00023136"/>
    </source>
</evidence>
<evidence type="ECO:0000313" key="13">
    <source>
        <dbReference type="EMBL" id="QIN81440.1"/>
    </source>
</evidence>
<feature type="transmembrane region" description="Helical" evidence="12">
    <location>
        <begin position="205"/>
        <end position="230"/>
    </location>
</feature>
<dbReference type="Proteomes" id="UP000501452">
    <property type="component" value="Chromosome"/>
</dbReference>
<evidence type="ECO:0000256" key="6">
    <source>
        <dbReference type="ARBA" id="ARBA00022989"/>
    </source>
</evidence>
<keyword evidence="3" id="KW-0444">Lipid biosynthesis</keyword>
<feature type="transmembrane region" description="Helical" evidence="12">
    <location>
        <begin position="152"/>
        <end position="169"/>
    </location>
</feature>
<dbReference type="AlphaFoldDB" id="A0A6G8Q4R2"/>
<dbReference type="InterPro" id="IPR000462">
    <property type="entry name" value="CDP-OH_P_trans"/>
</dbReference>
<evidence type="ECO:0000256" key="2">
    <source>
        <dbReference type="ARBA" id="ARBA00010441"/>
    </source>
</evidence>
<evidence type="ECO:0000256" key="11">
    <source>
        <dbReference type="SAM" id="MobiDB-lite"/>
    </source>
</evidence>
<dbReference type="NCBIfam" id="TIGR00473">
    <property type="entry name" value="pssA"/>
    <property type="match status" value="1"/>
</dbReference>
<organism evidence="13 14">
    <name type="scientific">Rubrobacter tropicus</name>
    <dbReference type="NCBI Taxonomy" id="2653851"/>
    <lineage>
        <taxon>Bacteria</taxon>
        <taxon>Bacillati</taxon>
        <taxon>Actinomycetota</taxon>
        <taxon>Rubrobacteria</taxon>
        <taxon>Rubrobacterales</taxon>
        <taxon>Rubrobacteraceae</taxon>
        <taxon>Rubrobacter</taxon>
    </lineage>
</organism>
<keyword evidence="4 13" id="KW-0808">Transferase</keyword>
<accession>A0A6G8Q4R2</accession>
<sequence>MGRSGGARRVGRQTRPDPPRKPHGRPLPGRNRRAAGGPRRQNPRGPHPARPLRGAPLTVRSALPHLATCGNLASGFVALLFAASDDFLYAAAFILVAAALDLLDGAIARNGCDEEGQLSEFGKNLDSLADVVSFGAAPAFAAYAAVLHVLPVAGIAGCLAFFVCGALRLARFPLVGGPDRFVGLPIPPAGLFISILAALGPPPLLILAALAATSVLMVSTVPFPTPAALLGRKKSPHDA</sequence>
<feature type="transmembrane region" description="Helical" evidence="12">
    <location>
        <begin position="87"/>
        <end position="107"/>
    </location>
</feature>
<comment type="similarity">
    <text evidence="2">Belongs to the CDP-alcohol phosphatidyltransferase class-I family.</text>
</comment>
<keyword evidence="5 12" id="KW-0812">Transmembrane</keyword>
<name>A0A6G8Q4R2_9ACTN</name>
<dbReference type="GO" id="GO:0003882">
    <property type="term" value="F:CDP-diacylglycerol-serine O-phosphatidyltransferase activity"/>
    <property type="evidence" value="ECO:0007669"/>
    <property type="project" value="UniProtKB-EC"/>
</dbReference>
<evidence type="ECO:0000256" key="1">
    <source>
        <dbReference type="ARBA" id="ARBA00004141"/>
    </source>
</evidence>
<evidence type="ECO:0000256" key="7">
    <source>
        <dbReference type="ARBA" id="ARBA00023098"/>
    </source>
</evidence>
<dbReference type="KEGG" id="rub:GBA63_01455"/>
<keyword evidence="7" id="KW-0443">Lipid metabolism</keyword>
<dbReference type="PANTHER" id="PTHR14269">
    <property type="entry name" value="CDP-DIACYLGLYCEROL--GLYCEROL-3-PHOSPHATE 3-PHOSPHATIDYLTRANSFERASE-RELATED"/>
    <property type="match status" value="1"/>
</dbReference>
<evidence type="ECO:0000256" key="9">
    <source>
        <dbReference type="ARBA" id="ARBA00023209"/>
    </source>
</evidence>
<feature type="compositionally biased region" description="Low complexity" evidence="11">
    <location>
        <begin position="26"/>
        <end position="44"/>
    </location>
</feature>
<feature type="transmembrane region" description="Helical" evidence="12">
    <location>
        <begin position="181"/>
        <end position="199"/>
    </location>
</feature>
<feature type="region of interest" description="Disordered" evidence="11">
    <location>
        <begin position="1"/>
        <end position="54"/>
    </location>
</feature>